<proteinExistence type="predicted"/>
<evidence type="ECO:0000313" key="2">
    <source>
        <dbReference type="EMBL" id="GJU10562.1"/>
    </source>
</evidence>
<feature type="compositionally biased region" description="Acidic residues" evidence="1">
    <location>
        <begin position="11"/>
        <end position="21"/>
    </location>
</feature>
<reference evidence="2" key="1">
    <citation type="journal article" date="2022" name="Int. J. Mol. Sci.">
        <title>Draft Genome of Tanacetum Coccineum: Genomic Comparison of Closely Related Tanacetum-Family Plants.</title>
        <authorList>
            <person name="Yamashiro T."/>
            <person name="Shiraishi A."/>
            <person name="Nakayama K."/>
            <person name="Satake H."/>
        </authorList>
    </citation>
    <scope>NUCLEOTIDE SEQUENCE</scope>
</reference>
<keyword evidence="3" id="KW-1185">Reference proteome</keyword>
<dbReference type="Proteomes" id="UP001151760">
    <property type="component" value="Unassembled WGS sequence"/>
</dbReference>
<sequence>MFSNPLFDDSSSSDDESSYEEDVHEMSFKTYSNPLFDLDKEIISIELNPIHNEDLDSTPKDVRFDAESYLLESLVNRDTLNGDILFLETLLYDNSSPRPPEALQANSNAIESLPPSHIPVADNDSLKAGGDSGNFYNGLNRDTVVNMCINFLYGSDSEQRTHEFMHIYLAHAIIHSTNSPNRPLPRTLNHQTLNGKAYFLRLSQLVLEKTEHNTDFHQIVDFFEASHIRYALMVRPTVYVAHIQQFWSTARVETVDEATKIIAYGLMDRENIAKTSAMPHEASPRVTSLGGGEGSMQQQLTKLMDICTSLQRQHSLMEAKIQSQDLEITQLKTRIKTLEDNEKMREGFAQEDAPNTGGGVD</sequence>
<comment type="caution">
    <text evidence="2">The sequence shown here is derived from an EMBL/GenBank/DDBJ whole genome shotgun (WGS) entry which is preliminary data.</text>
</comment>
<protein>
    <submittedName>
        <fullName evidence="2">Uncharacterized protein</fullName>
    </submittedName>
</protein>
<accession>A0ABQ5JG45</accession>
<organism evidence="2 3">
    <name type="scientific">Tanacetum coccineum</name>
    <dbReference type="NCBI Taxonomy" id="301880"/>
    <lineage>
        <taxon>Eukaryota</taxon>
        <taxon>Viridiplantae</taxon>
        <taxon>Streptophyta</taxon>
        <taxon>Embryophyta</taxon>
        <taxon>Tracheophyta</taxon>
        <taxon>Spermatophyta</taxon>
        <taxon>Magnoliopsida</taxon>
        <taxon>eudicotyledons</taxon>
        <taxon>Gunneridae</taxon>
        <taxon>Pentapetalae</taxon>
        <taxon>asterids</taxon>
        <taxon>campanulids</taxon>
        <taxon>Asterales</taxon>
        <taxon>Asteraceae</taxon>
        <taxon>Asteroideae</taxon>
        <taxon>Anthemideae</taxon>
        <taxon>Anthemidinae</taxon>
        <taxon>Tanacetum</taxon>
    </lineage>
</organism>
<gene>
    <name evidence="2" type="ORF">Tco_1132958</name>
</gene>
<name>A0ABQ5JG45_9ASTR</name>
<feature type="region of interest" description="Disordered" evidence="1">
    <location>
        <begin position="340"/>
        <end position="361"/>
    </location>
</feature>
<evidence type="ECO:0000256" key="1">
    <source>
        <dbReference type="SAM" id="MobiDB-lite"/>
    </source>
</evidence>
<dbReference type="EMBL" id="BQNB010021837">
    <property type="protein sequence ID" value="GJU10562.1"/>
    <property type="molecule type" value="Genomic_DNA"/>
</dbReference>
<feature type="region of interest" description="Disordered" evidence="1">
    <location>
        <begin position="1"/>
        <end position="21"/>
    </location>
</feature>
<evidence type="ECO:0000313" key="3">
    <source>
        <dbReference type="Proteomes" id="UP001151760"/>
    </source>
</evidence>
<reference evidence="2" key="2">
    <citation type="submission" date="2022-01" db="EMBL/GenBank/DDBJ databases">
        <authorList>
            <person name="Yamashiro T."/>
            <person name="Shiraishi A."/>
            <person name="Satake H."/>
            <person name="Nakayama K."/>
        </authorList>
    </citation>
    <scope>NUCLEOTIDE SEQUENCE</scope>
</reference>